<evidence type="ECO:0000256" key="2">
    <source>
        <dbReference type="ARBA" id="ARBA00022898"/>
    </source>
</evidence>
<dbReference type="InterPro" id="IPR036390">
    <property type="entry name" value="WH_DNA-bd_sf"/>
</dbReference>
<protein>
    <submittedName>
        <fullName evidence="7">DNA-binding transcriptional regulator, MocR family, contains an aminotransferase domain</fullName>
    </submittedName>
</protein>
<dbReference type="PANTHER" id="PTHR46577:SF2">
    <property type="entry name" value="TRANSCRIPTIONAL REGULATORY PROTEIN"/>
    <property type="match status" value="1"/>
</dbReference>
<dbReference type="InterPro" id="IPR051446">
    <property type="entry name" value="HTH_trans_reg/aminotransferase"/>
</dbReference>
<dbReference type="STRING" id="617002.SAMN05660653_03124"/>
<dbReference type="GO" id="GO:0030170">
    <property type="term" value="F:pyridoxal phosphate binding"/>
    <property type="evidence" value="ECO:0007669"/>
    <property type="project" value="InterPro"/>
</dbReference>
<dbReference type="AlphaFoldDB" id="A0A1G6ET61"/>
<dbReference type="InterPro" id="IPR004839">
    <property type="entry name" value="Aminotransferase_I/II_large"/>
</dbReference>
<keyword evidence="7" id="KW-0032">Aminotransferase</keyword>
<dbReference type="OrthoDB" id="9804020at2"/>
<dbReference type="Gene3D" id="3.90.1150.10">
    <property type="entry name" value="Aspartate Aminotransferase, domain 1"/>
    <property type="match status" value="1"/>
</dbReference>
<dbReference type="InterPro" id="IPR015424">
    <property type="entry name" value="PyrdxlP-dep_Trfase"/>
</dbReference>
<gene>
    <name evidence="7" type="ORF">SAMN05660653_03124</name>
</gene>
<evidence type="ECO:0000256" key="3">
    <source>
        <dbReference type="ARBA" id="ARBA00023015"/>
    </source>
</evidence>
<evidence type="ECO:0000259" key="6">
    <source>
        <dbReference type="PROSITE" id="PS50949"/>
    </source>
</evidence>
<keyword evidence="3" id="KW-0805">Transcription regulation</keyword>
<dbReference type="GO" id="GO:0008483">
    <property type="term" value="F:transaminase activity"/>
    <property type="evidence" value="ECO:0007669"/>
    <property type="project" value="UniProtKB-KW"/>
</dbReference>
<dbReference type="GO" id="GO:0003677">
    <property type="term" value="F:DNA binding"/>
    <property type="evidence" value="ECO:0007669"/>
    <property type="project" value="UniProtKB-KW"/>
</dbReference>
<evidence type="ECO:0000256" key="1">
    <source>
        <dbReference type="ARBA" id="ARBA00005384"/>
    </source>
</evidence>
<reference evidence="7 8" key="1">
    <citation type="submission" date="2016-10" db="EMBL/GenBank/DDBJ databases">
        <authorList>
            <person name="de Groot N.N."/>
        </authorList>
    </citation>
    <scope>NUCLEOTIDE SEQUENCE [LARGE SCALE GENOMIC DNA]</scope>
    <source>
        <strain evidence="7 8">ASO4-2</strain>
    </source>
</reference>
<evidence type="ECO:0000256" key="5">
    <source>
        <dbReference type="ARBA" id="ARBA00023163"/>
    </source>
</evidence>
<dbReference type="Pfam" id="PF00392">
    <property type="entry name" value="GntR"/>
    <property type="match status" value="1"/>
</dbReference>
<dbReference type="GO" id="GO:0003700">
    <property type="term" value="F:DNA-binding transcription factor activity"/>
    <property type="evidence" value="ECO:0007669"/>
    <property type="project" value="InterPro"/>
</dbReference>
<dbReference type="PROSITE" id="PS50949">
    <property type="entry name" value="HTH_GNTR"/>
    <property type="match status" value="1"/>
</dbReference>
<dbReference type="RefSeq" id="WP_092123773.1">
    <property type="nucleotide sequence ID" value="NZ_FMXO01000022.1"/>
</dbReference>
<dbReference type="Pfam" id="PF00155">
    <property type="entry name" value="Aminotran_1_2"/>
    <property type="match status" value="1"/>
</dbReference>
<sequence length="484" mass="53959">MVELIENADGFRYVVVEKQIMEQIHDGTLNPGDKLPSLRKLSSRLHVGLATVNQAYLELERKGVVEARPRSGFYVRSTFRKMPEPPCRQHSEPLVPTKATRGELIRTVLKGVGRKDILPFGVATIGQELLPIKALNRMLTTVIRETPLAAAQYESIEGNFELRRQIAMHVIEEGVTASPEEIIITSGCQEALNIALRALTRPGDIVLITVPAYYCFLHLLENLGLRAVEISSCPESGINPDDVRRAVSMNDVKVCIFNPNFNNPDGSLTPDEAKRDIVAALAEKNIPLIEDEVYADIHFGPLRPLSFRTFDRKGLVIQCSSFSKTLAPGYRVGWIMPGRFFNKIFHVKATTNICTATPTQMAVAEYLRAGLYRRHLKQLRAGIEEQMRHMQYLVSRYFPEDTKVTHPLGGAVLWLELDAKVDSVDYFYRALEQGIGVAPGVVFSSQDKFANYIRLNCGHAVSQDLEKGIQVLGKLAGTLAFSAK</sequence>
<dbReference type="CDD" id="cd07377">
    <property type="entry name" value="WHTH_GntR"/>
    <property type="match status" value="1"/>
</dbReference>
<dbReference type="EMBL" id="FMXO01000022">
    <property type="protein sequence ID" value="SDB60647.1"/>
    <property type="molecule type" value="Genomic_DNA"/>
</dbReference>
<dbReference type="InterPro" id="IPR015422">
    <property type="entry name" value="PyrdxlP-dep_Trfase_small"/>
</dbReference>
<dbReference type="Gene3D" id="3.40.640.10">
    <property type="entry name" value="Type I PLP-dependent aspartate aminotransferase-like (Major domain)"/>
    <property type="match status" value="1"/>
</dbReference>
<comment type="similarity">
    <text evidence="1">In the C-terminal section; belongs to the class-I pyridoxal-phosphate-dependent aminotransferase family.</text>
</comment>
<dbReference type="SMART" id="SM00345">
    <property type="entry name" value="HTH_GNTR"/>
    <property type="match status" value="1"/>
</dbReference>
<organism evidence="7 8">
    <name type="scientific">Desulfonatronum thiosulfatophilum</name>
    <dbReference type="NCBI Taxonomy" id="617002"/>
    <lineage>
        <taxon>Bacteria</taxon>
        <taxon>Pseudomonadati</taxon>
        <taxon>Thermodesulfobacteriota</taxon>
        <taxon>Desulfovibrionia</taxon>
        <taxon>Desulfovibrionales</taxon>
        <taxon>Desulfonatronaceae</taxon>
        <taxon>Desulfonatronum</taxon>
    </lineage>
</organism>
<keyword evidence="4 7" id="KW-0238">DNA-binding</keyword>
<dbReference type="SUPFAM" id="SSF53383">
    <property type="entry name" value="PLP-dependent transferases"/>
    <property type="match status" value="1"/>
</dbReference>
<evidence type="ECO:0000256" key="4">
    <source>
        <dbReference type="ARBA" id="ARBA00023125"/>
    </source>
</evidence>
<evidence type="ECO:0000313" key="8">
    <source>
        <dbReference type="Proteomes" id="UP000198771"/>
    </source>
</evidence>
<dbReference type="Gene3D" id="1.10.10.10">
    <property type="entry name" value="Winged helix-like DNA-binding domain superfamily/Winged helix DNA-binding domain"/>
    <property type="match status" value="1"/>
</dbReference>
<dbReference type="Proteomes" id="UP000198771">
    <property type="component" value="Unassembled WGS sequence"/>
</dbReference>
<feature type="domain" description="HTH gntR-type" evidence="6">
    <location>
        <begin position="10"/>
        <end position="78"/>
    </location>
</feature>
<evidence type="ECO:0000313" key="7">
    <source>
        <dbReference type="EMBL" id="SDB60647.1"/>
    </source>
</evidence>
<dbReference type="InterPro" id="IPR036388">
    <property type="entry name" value="WH-like_DNA-bd_sf"/>
</dbReference>
<dbReference type="PANTHER" id="PTHR46577">
    <property type="entry name" value="HTH-TYPE TRANSCRIPTIONAL REGULATORY PROTEIN GABR"/>
    <property type="match status" value="1"/>
</dbReference>
<dbReference type="InterPro" id="IPR015421">
    <property type="entry name" value="PyrdxlP-dep_Trfase_major"/>
</dbReference>
<keyword evidence="7" id="KW-0808">Transferase</keyword>
<keyword evidence="2" id="KW-0663">Pyridoxal phosphate</keyword>
<name>A0A1G6ET61_9BACT</name>
<dbReference type="CDD" id="cd00609">
    <property type="entry name" value="AAT_like"/>
    <property type="match status" value="1"/>
</dbReference>
<accession>A0A1G6ET61</accession>
<keyword evidence="8" id="KW-1185">Reference proteome</keyword>
<dbReference type="InterPro" id="IPR000524">
    <property type="entry name" value="Tscrpt_reg_HTH_GntR"/>
</dbReference>
<keyword evidence="5" id="KW-0804">Transcription</keyword>
<dbReference type="SUPFAM" id="SSF46785">
    <property type="entry name" value="Winged helix' DNA-binding domain"/>
    <property type="match status" value="1"/>
</dbReference>
<proteinExistence type="inferred from homology"/>